<keyword evidence="4 5" id="KW-0472">Membrane</keyword>
<evidence type="ECO:0000256" key="5">
    <source>
        <dbReference type="RuleBase" id="RU363041"/>
    </source>
</evidence>
<feature type="transmembrane region" description="Helical" evidence="5">
    <location>
        <begin position="203"/>
        <end position="221"/>
    </location>
</feature>
<dbReference type="InterPro" id="IPR002781">
    <property type="entry name" value="TM_pro_TauE-like"/>
</dbReference>
<evidence type="ECO:0000256" key="4">
    <source>
        <dbReference type="ARBA" id="ARBA00023136"/>
    </source>
</evidence>
<feature type="transmembrane region" description="Helical" evidence="5">
    <location>
        <begin position="259"/>
        <end position="280"/>
    </location>
</feature>
<sequence length="298" mass="31170">MLTIILVIIGVAIIYYGRALTLAVIAHRVRPNLEALILGAVVNFFDALGIGSFATTTAWMKFRRLVPDRLIPPTMIAGLTPPVLAESVIFLILLGVLVDPILLFGCAMATMAGGLVGAPLVARARVWVVQLLVAIGLILAATAYGMTNLHLFPVGGTSTGLPPVQTSIAIIVSFGLGLLANFGVGNFAPTLVILSLMGMDPRLCFPIMATGGSLMGVGSGVRHIRMGQIDLRIVLGLALGGIPAVIVAALIVKSMPLELLRWMVLVVVVYAAIVLLRAALSGRRDEKAQLAQTAVVAS</sequence>
<dbReference type="Proteomes" id="UP001165383">
    <property type="component" value="Unassembled WGS sequence"/>
</dbReference>
<evidence type="ECO:0000256" key="1">
    <source>
        <dbReference type="ARBA" id="ARBA00004141"/>
    </source>
</evidence>
<dbReference type="PANTHER" id="PTHR43483:SF3">
    <property type="entry name" value="MEMBRANE TRANSPORTER PROTEIN HI_0806-RELATED"/>
    <property type="match status" value="1"/>
</dbReference>
<dbReference type="PANTHER" id="PTHR43483">
    <property type="entry name" value="MEMBRANE TRANSPORTER PROTEIN HI_0806-RELATED"/>
    <property type="match status" value="1"/>
</dbReference>
<dbReference type="RefSeq" id="WP_249915826.1">
    <property type="nucleotide sequence ID" value="NZ_JAMGBB010000001.1"/>
</dbReference>
<feature type="transmembrane region" description="Helical" evidence="5">
    <location>
        <begin position="233"/>
        <end position="252"/>
    </location>
</feature>
<feature type="transmembrane region" description="Helical" evidence="5">
    <location>
        <begin position="128"/>
        <end position="147"/>
    </location>
</feature>
<name>A0ABT0SAR9_9SPHN</name>
<evidence type="ECO:0000256" key="3">
    <source>
        <dbReference type="ARBA" id="ARBA00022989"/>
    </source>
</evidence>
<evidence type="ECO:0000256" key="2">
    <source>
        <dbReference type="ARBA" id="ARBA00022692"/>
    </source>
</evidence>
<protein>
    <recommendedName>
        <fullName evidence="5">Probable membrane transporter protein</fullName>
    </recommendedName>
</protein>
<accession>A0ABT0SAR9</accession>
<keyword evidence="5" id="KW-1003">Cell membrane</keyword>
<dbReference type="Pfam" id="PF01925">
    <property type="entry name" value="TauE"/>
    <property type="match status" value="1"/>
</dbReference>
<comment type="similarity">
    <text evidence="5">Belongs to the 4-toluene sulfonate uptake permease (TSUP) (TC 2.A.102) family.</text>
</comment>
<keyword evidence="7" id="KW-1185">Reference proteome</keyword>
<proteinExistence type="inferred from homology"/>
<feature type="transmembrane region" description="Helical" evidence="5">
    <location>
        <begin position="167"/>
        <end position="196"/>
    </location>
</feature>
<gene>
    <name evidence="6" type="ORF">LZ518_09900</name>
</gene>
<keyword evidence="2 5" id="KW-0812">Transmembrane</keyword>
<reference evidence="6" key="1">
    <citation type="submission" date="2022-05" db="EMBL/GenBank/DDBJ databases">
        <authorList>
            <person name="Jo J.-H."/>
            <person name="Im W.-T."/>
        </authorList>
    </citation>
    <scope>NUCLEOTIDE SEQUENCE</scope>
    <source>
        <strain evidence="6">RB56-2</strain>
    </source>
</reference>
<feature type="transmembrane region" description="Helical" evidence="5">
    <location>
        <begin position="75"/>
        <end position="95"/>
    </location>
</feature>
<evidence type="ECO:0000313" key="7">
    <source>
        <dbReference type="Proteomes" id="UP001165383"/>
    </source>
</evidence>
<evidence type="ECO:0000313" key="6">
    <source>
        <dbReference type="EMBL" id="MCL6741443.1"/>
    </source>
</evidence>
<comment type="caution">
    <text evidence="6">The sequence shown here is derived from an EMBL/GenBank/DDBJ whole genome shotgun (WGS) entry which is preliminary data.</text>
</comment>
<feature type="transmembrane region" description="Helical" evidence="5">
    <location>
        <begin position="101"/>
        <end position="121"/>
    </location>
</feature>
<comment type="subcellular location">
    <subcellularLocation>
        <location evidence="5">Cell membrane</location>
        <topology evidence="5">Multi-pass membrane protein</topology>
    </subcellularLocation>
    <subcellularLocation>
        <location evidence="1">Membrane</location>
        <topology evidence="1">Multi-pass membrane protein</topology>
    </subcellularLocation>
</comment>
<dbReference type="EMBL" id="JAMGBB010000001">
    <property type="protein sequence ID" value="MCL6741443.1"/>
    <property type="molecule type" value="Genomic_DNA"/>
</dbReference>
<organism evidence="6 7">
    <name type="scientific">Sphingomonas brevis</name>
    <dbReference type="NCBI Taxonomy" id="2908206"/>
    <lineage>
        <taxon>Bacteria</taxon>
        <taxon>Pseudomonadati</taxon>
        <taxon>Pseudomonadota</taxon>
        <taxon>Alphaproteobacteria</taxon>
        <taxon>Sphingomonadales</taxon>
        <taxon>Sphingomonadaceae</taxon>
        <taxon>Sphingomonas</taxon>
    </lineage>
</organism>
<keyword evidence="3 5" id="KW-1133">Transmembrane helix</keyword>
<feature type="transmembrane region" description="Helical" evidence="5">
    <location>
        <begin position="35"/>
        <end position="54"/>
    </location>
</feature>